<evidence type="ECO:0000313" key="3">
    <source>
        <dbReference type="Proteomes" id="UP000025241"/>
    </source>
</evidence>
<gene>
    <name evidence="2" type="ORF">PKB_4171</name>
</gene>
<dbReference type="AlphaFoldDB" id="A0A024HLV2"/>
<keyword evidence="1" id="KW-0472">Membrane</keyword>
<protein>
    <submittedName>
        <fullName evidence="2">Uncharacterized protein</fullName>
    </submittedName>
</protein>
<dbReference type="EMBL" id="HG322950">
    <property type="protein sequence ID" value="CDF85497.1"/>
    <property type="molecule type" value="Genomic_DNA"/>
</dbReference>
<proteinExistence type="predicted"/>
<feature type="transmembrane region" description="Helical" evidence="1">
    <location>
        <begin position="12"/>
        <end position="37"/>
    </location>
</feature>
<organism evidence="2 3">
    <name type="scientific">Pseudomonas knackmussii (strain DSM 6978 / CCUG 54928 / LMG 23759 / B13)</name>
    <dbReference type="NCBI Taxonomy" id="1301098"/>
    <lineage>
        <taxon>Bacteria</taxon>
        <taxon>Pseudomonadati</taxon>
        <taxon>Pseudomonadota</taxon>
        <taxon>Gammaproteobacteria</taxon>
        <taxon>Pseudomonadales</taxon>
        <taxon>Pseudomonadaceae</taxon>
        <taxon>Pseudomonas</taxon>
    </lineage>
</organism>
<dbReference type="KEGG" id="pkc:PKB_4171"/>
<dbReference type="Proteomes" id="UP000025241">
    <property type="component" value="Chromosome I"/>
</dbReference>
<dbReference type="HOGENOM" id="CLU_144166_0_0_6"/>
<keyword evidence="3" id="KW-1185">Reference proteome</keyword>
<reference evidence="2 3" key="1">
    <citation type="submission" date="2013-03" db="EMBL/GenBank/DDBJ databases">
        <authorList>
            <person name="Linke B."/>
        </authorList>
    </citation>
    <scope>NUCLEOTIDE SEQUENCE [LARGE SCALE GENOMIC DNA]</scope>
    <source>
        <strain evidence="2 3">B13</strain>
    </source>
</reference>
<dbReference type="RefSeq" id="WP_043254051.1">
    <property type="nucleotide sequence ID" value="NZ_HG322950.1"/>
</dbReference>
<evidence type="ECO:0000313" key="2">
    <source>
        <dbReference type="EMBL" id="CDF85497.1"/>
    </source>
</evidence>
<keyword evidence="1" id="KW-1133">Transmembrane helix</keyword>
<dbReference type="PATRIC" id="fig|1301098.3.peg.4177"/>
<sequence length="123" mass="13755">MSTPGFSTWKLALGIAAGIWLGFAAVALSCALLYRYLPQAPAEVAKRVLPAPAPARPTAEDANAAMFQQYLESQRKLQAEQNQKVEQSERDKRFNSAPCQFWRQQYQADPSEKNRVKMDAYCG</sequence>
<dbReference type="OrthoDB" id="7011026at2"/>
<reference evidence="2 3" key="2">
    <citation type="submission" date="2014-05" db="EMBL/GenBank/DDBJ databases">
        <title>Genome sequence of the 3-chlorobenzoate degrading bacterium Pseudomonas knackmussii B13 shows multiple evidence for horizontal gene transfer.</title>
        <authorList>
            <person name="Miyazaki R."/>
            <person name="Bertelli C."/>
            <person name="Falquet L."/>
            <person name="Robinson-Rechavi M."/>
            <person name="Gharib W."/>
            <person name="Roy S."/>
            <person name="Van der Meer J.R."/>
        </authorList>
    </citation>
    <scope>NUCLEOTIDE SEQUENCE [LARGE SCALE GENOMIC DNA]</scope>
    <source>
        <strain evidence="2 3">B13</strain>
    </source>
</reference>
<keyword evidence="1" id="KW-0812">Transmembrane</keyword>
<name>A0A024HLV2_PSEKB</name>
<accession>A0A024HLV2</accession>
<evidence type="ECO:0000256" key="1">
    <source>
        <dbReference type="SAM" id="Phobius"/>
    </source>
</evidence>
<dbReference type="STRING" id="1301098.PKB_4171"/>